<accession>A0A916UFJ2</accession>
<reference evidence="2" key="1">
    <citation type="journal article" date="2014" name="Int. J. Syst. Evol. Microbiol.">
        <title>Complete genome sequence of Corynebacterium casei LMG S-19264T (=DSM 44701T), isolated from a smear-ripened cheese.</title>
        <authorList>
            <consortium name="US DOE Joint Genome Institute (JGI-PGF)"/>
            <person name="Walter F."/>
            <person name="Albersmeier A."/>
            <person name="Kalinowski J."/>
            <person name="Ruckert C."/>
        </authorList>
    </citation>
    <scope>NUCLEOTIDE SEQUENCE</scope>
    <source>
        <strain evidence="2">CGMCC 1.10998</strain>
    </source>
</reference>
<organism evidence="2 3">
    <name type="scientific">Undibacterium terreum</name>
    <dbReference type="NCBI Taxonomy" id="1224302"/>
    <lineage>
        <taxon>Bacteria</taxon>
        <taxon>Pseudomonadati</taxon>
        <taxon>Pseudomonadota</taxon>
        <taxon>Betaproteobacteria</taxon>
        <taxon>Burkholderiales</taxon>
        <taxon>Oxalobacteraceae</taxon>
        <taxon>Undibacterium</taxon>
    </lineage>
</organism>
<protein>
    <submittedName>
        <fullName evidence="2">Uncharacterized protein</fullName>
    </submittedName>
</protein>
<keyword evidence="1" id="KW-1133">Transmembrane helix</keyword>
<feature type="transmembrane region" description="Helical" evidence="1">
    <location>
        <begin position="50"/>
        <end position="68"/>
    </location>
</feature>
<dbReference type="AlphaFoldDB" id="A0A916UFJ2"/>
<proteinExistence type="predicted"/>
<keyword evidence="1" id="KW-0812">Transmembrane</keyword>
<evidence type="ECO:0000313" key="2">
    <source>
        <dbReference type="EMBL" id="GGC70144.1"/>
    </source>
</evidence>
<evidence type="ECO:0000313" key="3">
    <source>
        <dbReference type="Proteomes" id="UP000637423"/>
    </source>
</evidence>
<feature type="transmembrane region" description="Helical" evidence="1">
    <location>
        <begin position="12"/>
        <end position="30"/>
    </location>
</feature>
<keyword evidence="3" id="KW-1185">Reference proteome</keyword>
<keyword evidence="1" id="KW-0472">Membrane</keyword>
<sequence length="77" mass="8320">MSLSRRASGRIISLSLVVTVAAILLLAISYSSEFVLHWLFGLDSQEQVVFRDACSLVAIGALVLAAMVNQAARQSRK</sequence>
<gene>
    <name evidence="2" type="ORF">GCM10011396_16510</name>
</gene>
<name>A0A916UFJ2_9BURK</name>
<dbReference type="EMBL" id="BMED01000001">
    <property type="protein sequence ID" value="GGC70144.1"/>
    <property type="molecule type" value="Genomic_DNA"/>
</dbReference>
<dbReference type="Proteomes" id="UP000637423">
    <property type="component" value="Unassembled WGS sequence"/>
</dbReference>
<reference evidence="2" key="2">
    <citation type="submission" date="2020-09" db="EMBL/GenBank/DDBJ databases">
        <authorList>
            <person name="Sun Q."/>
            <person name="Zhou Y."/>
        </authorList>
    </citation>
    <scope>NUCLEOTIDE SEQUENCE</scope>
    <source>
        <strain evidence="2">CGMCC 1.10998</strain>
    </source>
</reference>
<comment type="caution">
    <text evidence="2">The sequence shown here is derived from an EMBL/GenBank/DDBJ whole genome shotgun (WGS) entry which is preliminary data.</text>
</comment>
<evidence type="ECO:0000256" key="1">
    <source>
        <dbReference type="SAM" id="Phobius"/>
    </source>
</evidence>
<dbReference type="RefSeq" id="WP_188565427.1">
    <property type="nucleotide sequence ID" value="NZ_BMED01000001.1"/>
</dbReference>